<keyword evidence="5 6" id="KW-0833">Ubl conjugation pathway</keyword>
<feature type="region of interest" description="Disordered" evidence="7">
    <location>
        <begin position="964"/>
        <end position="995"/>
    </location>
</feature>
<dbReference type="Gene3D" id="3.90.1750.10">
    <property type="entry name" value="Hect, E3 ligase catalytic domains"/>
    <property type="match status" value="1"/>
</dbReference>
<evidence type="ECO:0000256" key="6">
    <source>
        <dbReference type="PROSITE-ProRule" id="PRU00104"/>
    </source>
</evidence>
<dbReference type="SUPFAM" id="SSF56204">
    <property type="entry name" value="Hect, E3 ligase catalytic domain"/>
    <property type="match status" value="1"/>
</dbReference>
<feature type="region of interest" description="Disordered" evidence="7">
    <location>
        <begin position="25"/>
        <end position="44"/>
    </location>
</feature>
<sequence length="1280" mass="140695">MAVLEDAPRSKEEAENEARALVEQLRGKGSGAAAQPQGDGEQEQLLQQEDIKDVMEALKKLRVAVQKDANNTIELLSSLGVVGVLVDRLMAAPQSHQVYVLQILASLGYVVQKSEERIKDAIQHGILRAIVAKLLQPSTSEGVLLLGVQVVTFLVEDSSERLQQFYENNGVNACLHILRRGCVRSSLLNARVATLLARISEQYPEESITICAKLHQLAALLLKKTQLAVQTVECESGNEDAVRARLAPLEDACVTVCQGLGFLLDGNQWRTKALFDTGAAETLVALVALGHDVSPHLIETVCWTMTYCIANNPALALVLFQVDAGAALSRLTRHSKRLEEGFIHALASVVFHVVEGLCASNATVSASSMLQPLIVNVLAVDSRPEPAGFAGDDIDTLTALHTTGNSLRALRRLAKLKGRATDVLIENDSFAVFAELLKKHGSFPECTSLEILQEVGLVVENQPKLGLHLAKHGICAHLARITRDCSSAQELCNATRALACFVEHNDDVGTMITDMALAAGCERSLIGILCRFQTDPCVDHEVLLNTVGALGYMVKRQSFVKAQDSPRFVAPSREASELHCSACKALINLLAEESIGESLTWNAIWALIYLMNGPSARLCSRAVEEHNGTDLLVGLISSSMQNSPLVCSAAKALYHVISESDTNRIESLPLDVRLKVLTCAARSRPAAQSPRGQSGVPTGTESTPGFGTIDIVIDSNSIAESSVCTMQQFSGDQLRNNGLKIQYVSGEVEHSGIDAGGVRRDWLTRLSEELFDPKFNLVIHGFFPNDSVQISPKPGFGGMSEEDQSKWYRLMGQVLGLSVLYEDPLGVALVPSLCKLLLDGQPEFEDIKFVSKQYYTTFSKLKDLRDSDMDAFKVALQDLTFTVNSRECMMKEAFERDSLVPVSPAAGSHRKSVTAKASSPANRKPLSPEKITSMKQLTIALHHARMDQDRPLLRRLLKIQNKLRQPRSVREDAVQEEEEEEIEEAGEGGGEVQADKESCAGLDDDFAVVVKDHNQDLILGFDAAPEARGRLDSKGTFSSSSSSSSSRSSTNIACQHAQLQRFSRKRKLSTDSNISLVDTLQPPLKRSTTRMKRMMSDLMDGGDLKEINVHNFDRYLEMLTFKLLVENVAPQVAMLKKGFNEVVPREIAVNLLSPQELGELIEGDRNVDVGYWKRYTEYKGGSEADTEQVKWFWEYVSSLGKEERQKLLVWATGWRSIGRTGFSNRKFTIELTGVKSAQENERLPSVATCGFHLWLPMYTTKQQLVSKFRLAMRETSFGNC</sequence>
<dbReference type="EMBL" id="CAXAMM010043359">
    <property type="protein sequence ID" value="CAK9109732.1"/>
    <property type="molecule type" value="Genomic_DNA"/>
</dbReference>
<dbReference type="InterPro" id="IPR011989">
    <property type="entry name" value="ARM-like"/>
</dbReference>
<dbReference type="PANTHER" id="PTHR11254:SF440">
    <property type="entry name" value="E3 UBIQUITIN-PROTEIN LIGASE NEDD-4"/>
    <property type="match status" value="1"/>
</dbReference>
<evidence type="ECO:0000256" key="2">
    <source>
        <dbReference type="ARBA" id="ARBA00004906"/>
    </source>
</evidence>
<dbReference type="InterPro" id="IPR050409">
    <property type="entry name" value="E3_ubiq-protein_ligase"/>
</dbReference>
<keyword evidence="4 9" id="KW-0808">Transferase</keyword>
<dbReference type="InterPro" id="IPR016024">
    <property type="entry name" value="ARM-type_fold"/>
</dbReference>
<dbReference type="PROSITE" id="PS50237">
    <property type="entry name" value="HECT"/>
    <property type="match status" value="1"/>
</dbReference>
<evidence type="ECO:0000313" key="9">
    <source>
        <dbReference type="EMBL" id="CAK9109732.1"/>
    </source>
</evidence>
<feature type="compositionally biased region" description="Low complexity" evidence="7">
    <location>
        <begin position="1038"/>
        <end position="1049"/>
    </location>
</feature>
<evidence type="ECO:0000256" key="5">
    <source>
        <dbReference type="ARBA" id="ARBA00022786"/>
    </source>
</evidence>
<dbReference type="InterPro" id="IPR035983">
    <property type="entry name" value="Hect_E3_ubiquitin_ligase"/>
</dbReference>
<evidence type="ECO:0000259" key="8">
    <source>
        <dbReference type="PROSITE" id="PS50237"/>
    </source>
</evidence>
<reference evidence="9 10" key="1">
    <citation type="submission" date="2024-02" db="EMBL/GenBank/DDBJ databases">
        <authorList>
            <person name="Chen Y."/>
            <person name="Shah S."/>
            <person name="Dougan E. K."/>
            <person name="Thang M."/>
            <person name="Chan C."/>
        </authorList>
    </citation>
    <scope>NUCLEOTIDE SEQUENCE [LARGE SCALE GENOMIC DNA]</scope>
</reference>
<dbReference type="PANTHER" id="PTHR11254">
    <property type="entry name" value="HECT DOMAIN UBIQUITIN-PROTEIN LIGASE"/>
    <property type="match status" value="1"/>
</dbReference>
<evidence type="ECO:0000256" key="7">
    <source>
        <dbReference type="SAM" id="MobiDB-lite"/>
    </source>
</evidence>
<feature type="region of interest" description="Disordered" evidence="7">
    <location>
        <begin position="903"/>
        <end position="929"/>
    </location>
</feature>
<comment type="catalytic activity">
    <reaction evidence="1">
        <text>S-ubiquitinyl-[E2 ubiquitin-conjugating enzyme]-L-cysteine + [acceptor protein]-L-lysine = [E2 ubiquitin-conjugating enzyme]-L-cysteine + N(6)-ubiquitinyl-[acceptor protein]-L-lysine.</text>
        <dbReference type="EC" id="2.3.2.26"/>
    </reaction>
</comment>
<feature type="region of interest" description="Disordered" evidence="7">
    <location>
        <begin position="685"/>
        <end position="705"/>
    </location>
</feature>
<dbReference type="Pfam" id="PF00632">
    <property type="entry name" value="HECT"/>
    <property type="match status" value="1"/>
</dbReference>
<organism evidence="9 10">
    <name type="scientific">Durusdinium trenchii</name>
    <dbReference type="NCBI Taxonomy" id="1381693"/>
    <lineage>
        <taxon>Eukaryota</taxon>
        <taxon>Sar</taxon>
        <taxon>Alveolata</taxon>
        <taxon>Dinophyceae</taxon>
        <taxon>Suessiales</taxon>
        <taxon>Symbiodiniaceae</taxon>
        <taxon>Durusdinium</taxon>
    </lineage>
</organism>
<dbReference type="SMART" id="SM00119">
    <property type="entry name" value="HECTc"/>
    <property type="match status" value="1"/>
</dbReference>
<evidence type="ECO:0000256" key="1">
    <source>
        <dbReference type="ARBA" id="ARBA00000885"/>
    </source>
</evidence>
<gene>
    <name evidence="9" type="ORF">SCF082_LOCUS50985</name>
</gene>
<dbReference type="Gene3D" id="1.25.10.10">
    <property type="entry name" value="Leucine-rich Repeat Variant"/>
    <property type="match status" value="2"/>
</dbReference>
<name>A0ABP0SBK1_9DINO</name>
<accession>A0ABP0SBK1</accession>
<dbReference type="Gene3D" id="3.30.2410.10">
    <property type="entry name" value="Hect, E3 ligase catalytic domain"/>
    <property type="match status" value="1"/>
</dbReference>
<evidence type="ECO:0000256" key="3">
    <source>
        <dbReference type="ARBA" id="ARBA00012485"/>
    </source>
</evidence>
<dbReference type="InterPro" id="IPR000569">
    <property type="entry name" value="HECT_dom"/>
</dbReference>
<dbReference type="GO" id="GO:0016740">
    <property type="term" value="F:transferase activity"/>
    <property type="evidence" value="ECO:0007669"/>
    <property type="project" value="UniProtKB-KW"/>
</dbReference>
<proteinExistence type="predicted"/>
<comment type="pathway">
    <text evidence="2">Protein modification; protein ubiquitination.</text>
</comment>
<feature type="compositionally biased region" description="Polar residues" evidence="7">
    <location>
        <begin position="695"/>
        <end position="705"/>
    </location>
</feature>
<dbReference type="EC" id="2.3.2.26" evidence="3"/>
<evidence type="ECO:0000313" key="10">
    <source>
        <dbReference type="Proteomes" id="UP001642464"/>
    </source>
</evidence>
<feature type="active site" description="Glycyl thioester intermediate" evidence="6">
    <location>
        <position position="1249"/>
    </location>
</feature>
<keyword evidence="10" id="KW-1185">Reference proteome</keyword>
<evidence type="ECO:0000256" key="4">
    <source>
        <dbReference type="ARBA" id="ARBA00022679"/>
    </source>
</evidence>
<dbReference type="SUPFAM" id="SSF48371">
    <property type="entry name" value="ARM repeat"/>
    <property type="match status" value="2"/>
</dbReference>
<protein>
    <recommendedName>
        <fullName evidence="3">HECT-type E3 ubiquitin transferase</fullName>
        <ecNumber evidence="3">2.3.2.26</ecNumber>
    </recommendedName>
</protein>
<dbReference type="Proteomes" id="UP001642464">
    <property type="component" value="Unassembled WGS sequence"/>
</dbReference>
<feature type="compositionally biased region" description="Acidic residues" evidence="7">
    <location>
        <begin position="974"/>
        <end position="986"/>
    </location>
</feature>
<comment type="caution">
    <text evidence="9">The sequence shown here is derived from an EMBL/GenBank/DDBJ whole genome shotgun (WGS) entry which is preliminary data.</text>
</comment>
<feature type="region of interest" description="Disordered" evidence="7">
    <location>
        <begin position="1029"/>
        <end position="1052"/>
    </location>
</feature>
<feature type="domain" description="HECT" evidence="8">
    <location>
        <begin position="730"/>
        <end position="1280"/>
    </location>
</feature>